<organism evidence="1 2">
    <name type="scientific">Mycobacterium lentiflavum</name>
    <dbReference type="NCBI Taxonomy" id="141349"/>
    <lineage>
        <taxon>Bacteria</taxon>
        <taxon>Bacillati</taxon>
        <taxon>Actinomycetota</taxon>
        <taxon>Actinomycetes</taxon>
        <taxon>Mycobacteriales</taxon>
        <taxon>Mycobacteriaceae</taxon>
        <taxon>Mycobacterium</taxon>
        <taxon>Mycobacterium simiae complex</taxon>
    </lineage>
</organism>
<dbReference type="EMBL" id="CTEE01000001">
    <property type="protein sequence ID" value="CQD12581.1"/>
    <property type="molecule type" value="Genomic_DNA"/>
</dbReference>
<dbReference type="AlphaFoldDB" id="A0A0E4GXC5"/>
<dbReference type="Proteomes" id="UP000199251">
    <property type="component" value="Unassembled WGS sequence"/>
</dbReference>
<accession>A0A0E4GXC5</accession>
<proteinExistence type="predicted"/>
<gene>
    <name evidence="1" type="ORF">BN1232_02409</name>
</gene>
<sequence>MRSARSHANESCAVASLGPIDCAQVITASASPRPAAAKAIVRRQYLRSQSLQPGQRAALVDRLYAIYSETMRGCTSDEFERLAVFGAGEVRLALFYGAHDELAGFCYASTEKIEHCGRIHAALCGGMFFRPGYHGGASGALFLLREGLITKLRNPRLRVAYMTRCTTAAVYRRFALTMPRLYPSRTTPTPAHVEALVRALGARRHYVPVGEDPWVVQGVGVPRDVSRLRRLDHEPDVQFYTELNPGFAEGDALVVWVHGDLADLATGFVRALRARLAR</sequence>
<evidence type="ECO:0000313" key="1">
    <source>
        <dbReference type="EMBL" id="CQD12581.1"/>
    </source>
</evidence>
<reference evidence="1 2" key="1">
    <citation type="submission" date="2015-03" db="EMBL/GenBank/DDBJ databases">
        <authorList>
            <person name="Urmite Genomes"/>
        </authorList>
    </citation>
    <scope>NUCLEOTIDE SEQUENCE [LARGE SCALE GENOMIC DNA]</scope>
    <source>
        <strain evidence="1 2">CSUR P1491</strain>
    </source>
</reference>
<protein>
    <submittedName>
        <fullName evidence="1">Uncharacterized protein</fullName>
    </submittedName>
</protein>
<evidence type="ECO:0000313" key="2">
    <source>
        <dbReference type="Proteomes" id="UP000199251"/>
    </source>
</evidence>
<dbReference type="STRING" id="141349.BN1232_02409"/>
<name>A0A0E4GXC5_MYCLN</name>